<accession>A0ABV0FUM0</accession>
<evidence type="ECO:0000256" key="4">
    <source>
        <dbReference type="ARBA" id="ARBA00022960"/>
    </source>
</evidence>
<comment type="caution">
    <text evidence="10">The sequence shown here is derived from an EMBL/GenBank/DDBJ whole genome shotgun (WGS) entry which is preliminary data.</text>
</comment>
<evidence type="ECO:0000256" key="7">
    <source>
        <dbReference type="PROSITE-ProRule" id="PRU01373"/>
    </source>
</evidence>
<evidence type="ECO:0000256" key="1">
    <source>
        <dbReference type="ARBA" id="ARBA00004752"/>
    </source>
</evidence>
<keyword evidence="5 7" id="KW-0573">Peptidoglycan synthesis</keyword>
<feature type="chain" id="PRO_5047064419" evidence="8">
    <location>
        <begin position="28"/>
        <end position="478"/>
    </location>
</feature>
<keyword evidence="8" id="KW-0732">Signal</keyword>
<feature type="active site" description="Nucleophile" evidence="7">
    <location>
        <position position="384"/>
    </location>
</feature>
<dbReference type="CDD" id="cd16913">
    <property type="entry name" value="YkuD_like"/>
    <property type="match status" value="1"/>
</dbReference>
<name>A0ABV0FUM0_9GAMM</name>
<evidence type="ECO:0000313" key="11">
    <source>
        <dbReference type="Proteomes" id="UP001477278"/>
    </source>
</evidence>
<dbReference type="Proteomes" id="UP001477278">
    <property type="component" value="Unassembled WGS sequence"/>
</dbReference>
<evidence type="ECO:0000256" key="2">
    <source>
        <dbReference type="ARBA" id="ARBA00005992"/>
    </source>
</evidence>
<dbReference type="Pfam" id="PF01471">
    <property type="entry name" value="PG_binding_1"/>
    <property type="match status" value="1"/>
</dbReference>
<feature type="signal peptide" evidence="8">
    <location>
        <begin position="1"/>
        <end position="27"/>
    </location>
</feature>
<evidence type="ECO:0000256" key="5">
    <source>
        <dbReference type="ARBA" id="ARBA00022984"/>
    </source>
</evidence>
<proteinExistence type="inferred from homology"/>
<dbReference type="PANTHER" id="PTHR41533">
    <property type="entry name" value="L,D-TRANSPEPTIDASE HI_1667-RELATED"/>
    <property type="match status" value="1"/>
</dbReference>
<feature type="active site" description="Proton donor/acceptor" evidence="7">
    <location>
        <position position="365"/>
    </location>
</feature>
<dbReference type="Gene3D" id="1.10.101.10">
    <property type="entry name" value="PGBD-like superfamily/PGBD"/>
    <property type="match status" value="1"/>
</dbReference>
<evidence type="ECO:0000313" key="10">
    <source>
        <dbReference type="EMBL" id="MEO3683626.1"/>
    </source>
</evidence>
<keyword evidence="6 7" id="KW-0961">Cell wall biogenesis/degradation</keyword>
<dbReference type="InterPro" id="IPR052905">
    <property type="entry name" value="LD-transpeptidase_YkuD-like"/>
</dbReference>
<evidence type="ECO:0000256" key="3">
    <source>
        <dbReference type="ARBA" id="ARBA00022679"/>
    </source>
</evidence>
<dbReference type="Gene3D" id="2.40.440.10">
    <property type="entry name" value="L,D-transpeptidase catalytic domain-like"/>
    <property type="match status" value="1"/>
</dbReference>
<dbReference type="InterPro" id="IPR038063">
    <property type="entry name" value="Transpep_catalytic_dom"/>
</dbReference>
<dbReference type="InterPro" id="IPR036366">
    <property type="entry name" value="PGBDSf"/>
</dbReference>
<keyword evidence="11" id="KW-1185">Reference proteome</keyword>
<organism evidence="10 11">
    <name type="scientific">Shewanella vesiculosa</name>
    <dbReference type="NCBI Taxonomy" id="518738"/>
    <lineage>
        <taxon>Bacteria</taxon>
        <taxon>Pseudomonadati</taxon>
        <taxon>Pseudomonadota</taxon>
        <taxon>Gammaproteobacteria</taxon>
        <taxon>Alteromonadales</taxon>
        <taxon>Shewanellaceae</taxon>
        <taxon>Shewanella</taxon>
    </lineage>
</organism>
<feature type="domain" description="L,D-TPase catalytic" evidence="9">
    <location>
        <begin position="233"/>
        <end position="414"/>
    </location>
</feature>
<comment type="similarity">
    <text evidence="2">Belongs to the YkuD family.</text>
</comment>
<evidence type="ECO:0000256" key="8">
    <source>
        <dbReference type="SAM" id="SignalP"/>
    </source>
</evidence>
<keyword evidence="4 7" id="KW-0133">Cell shape</keyword>
<dbReference type="InterPro" id="IPR002477">
    <property type="entry name" value="Peptidoglycan-bd-like"/>
</dbReference>
<dbReference type="InterPro" id="IPR036365">
    <property type="entry name" value="PGBD-like_sf"/>
</dbReference>
<dbReference type="RefSeq" id="WP_347690569.1">
    <property type="nucleotide sequence ID" value="NZ_JBDPZN010000006.1"/>
</dbReference>
<sequence>MFSKHKLSINVSIVAILLWSISSFVLADTDDIYPNLTQNLQLQYLAEPNAQRAHYLAILQTGSAAKSLEYIDLIQQSVATFWRNKKVPIAFDAIESSASLLEKNIALEPAVDDYLSVINALRKLMWLSQTQDWQVITVDALLRPGDSDPNIKLINQRLWLLGDASELLADEVVYQPASAESVKRFQFRHGLKPDAVIGPKTLFWLNQTPLQLASLLAKSFVEKTAYLSQLPQPYLLINIPAFQMVLVDDNQVVLSSKVIVGKPDRPTPLMTGQISNIIINPTWTVPRQILRQDILPQIRHYGDYFADKHFDVFDYEGNRVNKTAEQWQQAAIGRFPYRVVQRPGGDNALGRYKFHFNNDQSIYLHDTPNRTLFSKSQRDLSSGCVRIEKVQQLADWFVNHLVIDKRTWNRLESNYTQTQWFALSASLPVHMVYWRAWVDEQYVIQYRDDIYQLTPKAAVNLLSHQGASKDIVQGLSVN</sequence>
<dbReference type="InterPro" id="IPR005490">
    <property type="entry name" value="LD_TPept_cat_dom"/>
</dbReference>
<dbReference type="SUPFAM" id="SSF141523">
    <property type="entry name" value="L,D-transpeptidase catalytic domain-like"/>
    <property type="match status" value="1"/>
</dbReference>
<gene>
    <name evidence="10" type="ORF">ABHN84_15230</name>
</gene>
<evidence type="ECO:0000259" key="9">
    <source>
        <dbReference type="PROSITE" id="PS52029"/>
    </source>
</evidence>
<dbReference type="Pfam" id="PF03734">
    <property type="entry name" value="YkuD"/>
    <property type="match status" value="1"/>
</dbReference>
<reference evidence="10 11" key="1">
    <citation type="submission" date="2024-05" db="EMBL/GenBank/DDBJ databases">
        <title>Genome sequencing of Marine Estuary Bacteria, Shewanella vesiculosa and S. baltica, and Pseudomonas syringae.</title>
        <authorList>
            <person name="Gurung A."/>
            <person name="Maclea K.S."/>
        </authorList>
    </citation>
    <scope>NUCLEOTIDE SEQUENCE [LARGE SCALE GENOMIC DNA]</scope>
    <source>
        <strain evidence="10 11">1A</strain>
    </source>
</reference>
<keyword evidence="3" id="KW-0808">Transferase</keyword>
<evidence type="ECO:0000256" key="6">
    <source>
        <dbReference type="ARBA" id="ARBA00023316"/>
    </source>
</evidence>
<dbReference type="PROSITE" id="PS52029">
    <property type="entry name" value="LD_TPASE"/>
    <property type="match status" value="1"/>
</dbReference>
<dbReference type="EMBL" id="JBDPZN010000006">
    <property type="protein sequence ID" value="MEO3683626.1"/>
    <property type="molecule type" value="Genomic_DNA"/>
</dbReference>
<dbReference type="PANTHER" id="PTHR41533:SF1">
    <property type="entry name" value="L,D-TRANSPEPTIDASE YCBB-RELATED"/>
    <property type="match status" value="1"/>
</dbReference>
<comment type="pathway">
    <text evidence="1 7">Cell wall biogenesis; peptidoglycan biosynthesis.</text>
</comment>
<dbReference type="SUPFAM" id="SSF47090">
    <property type="entry name" value="PGBD-like"/>
    <property type="match status" value="1"/>
</dbReference>
<protein>
    <submittedName>
        <fullName evidence="10">L,D-transpeptidase family protein</fullName>
    </submittedName>
</protein>